<dbReference type="Pfam" id="PF00702">
    <property type="entry name" value="Hydrolase"/>
    <property type="match status" value="1"/>
</dbReference>
<dbReference type="EMBL" id="JYIU01000039">
    <property type="protein sequence ID" value="KJL22433.1"/>
    <property type="molecule type" value="Genomic_DNA"/>
</dbReference>
<comment type="caution">
    <text evidence="2">The sequence shown here is derived from an EMBL/GenBank/DDBJ whole genome shotgun (WGS) entry which is preliminary data.</text>
</comment>
<dbReference type="InterPro" id="IPR050155">
    <property type="entry name" value="HAD-like_hydrolase_sf"/>
</dbReference>
<dbReference type="GO" id="GO:0006281">
    <property type="term" value="P:DNA repair"/>
    <property type="evidence" value="ECO:0007669"/>
    <property type="project" value="TreeGrafter"/>
</dbReference>
<dbReference type="InterPro" id="IPR006439">
    <property type="entry name" value="HAD-SF_hydro_IA"/>
</dbReference>
<dbReference type="GeneID" id="94445456"/>
<organism evidence="2 3">
    <name type="scientific">Microbacterium foliorum</name>
    <dbReference type="NCBI Taxonomy" id="104336"/>
    <lineage>
        <taxon>Bacteria</taxon>
        <taxon>Bacillati</taxon>
        <taxon>Actinomycetota</taxon>
        <taxon>Actinomycetes</taxon>
        <taxon>Micrococcales</taxon>
        <taxon>Microbacteriaceae</taxon>
        <taxon>Microbacterium</taxon>
    </lineage>
</organism>
<dbReference type="KEGG" id="mfol:DXT68_13720"/>
<dbReference type="AlphaFoldDB" id="A0A0F0KNH6"/>
<dbReference type="GO" id="GO:0050194">
    <property type="term" value="F:phosphonoacetaldehyde hydrolase activity"/>
    <property type="evidence" value="ECO:0007669"/>
    <property type="project" value="UniProtKB-EC"/>
</dbReference>
<dbReference type="RefSeq" id="WP_082068904.1">
    <property type="nucleotide sequence ID" value="NZ_CP031425.1"/>
</dbReference>
<dbReference type="EC" id="3.11.1.1" evidence="2"/>
<dbReference type="SFLD" id="SFLDG01129">
    <property type="entry name" value="C1.5:_HAD__Beta-PGM__Phosphata"/>
    <property type="match status" value="1"/>
</dbReference>
<evidence type="ECO:0000313" key="2">
    <source>
        <dbReference type="EMBL" id="KJL22433.1"/>
    </source>
</evidence>
<dbReference type="SUPFAM" id="SSF56784">
    <property type="entry name" value="HAD-like"/>
    <property type="match status" value="1"/>
</dbReference>
<reference evidence="2 3" key="1">
    <citation type="submission" date="2015-02" db="EMBL/GenBank/DDBJ databases">
        <title>Draft genome sequences of ten Microbacterium spp. with emphasis on heavy metal contaminated environments.</title>
        <authorList>
            <person name="Corretto E."/>
        </authorList>
    </citation>
    <scope>NUCLEOTIDE SEQUENCE [LARGE SCALE GENOMIC DNA]</scope>
    <source>
        <strain evidence="2 3">DSM 12966</strain>
    </source>
</reference>
<accession>A0A0F0KNH6</accession>
<dbReference type="InterPro" id="IPR036412">
    <property type="entry name" value="HAD-like_sf"/>
</dbReference>
<dbReference type="NCBIfam" id="TIGR01509">
    <property type="entry name" value="HAD-SF-IA-v3"/>
    <property type="match status" value="1"/>
</dbReference>
<protein>
    <submittedName>
        <fullName evidence="2">Phosphonoacetaldehyde hydrolase</fullName>
        <ecNumber evidence="2">3.11.1.1</ecNumber>
    </submittedName>
</protein>
<dbReference type="GO" id="GO:0008967">
    <property type="term" value="F:phosphoglycolate phosphatase activity"/>
    <property type="evidence" value="ECO:0007669"/>
    <property type="project" value="TreeGrafter"/>
</dbReference>
<dbReference type="InterPro" id="IPR023214">
    <property type="entry name" value="HAD_sf"/>
</dbReference>
<name>A0A0F0KNH6_9MICO</name>
<dbReference type="PATRIC" id="fig|104336.4.peg.1592"/>
<dbReference type="PANTHER" id="PTHR43434">
    <property type="entry name" value="PHOSPHOGLYCOLATE PHOSPHATASE"/>
    <property type="match status" value="1"/>
</dbReference>
<keyword evidence="3" id="KW-1185">Reference proteome</keyword>
<sequence length="265" mass="26698">MTISSDSSLHPAAPHPAAAHPAAPPTASSLTAAPTELVVLDMAGTTVVDDGVVETAFRRAAERTGVADRMPWDDALAHVRATMGQSKIDVFTHLAGGDRAAAERATAAFEGAYAEIVAEQGVSEIPGAAQAIQGLKDAGLAVVLTTGFAPVTRDALIEGLGWRDLVDLALSPIDAGRGRPAPDLVLTAAIRSRVSSMSAVAVVGDTASDVESGRRAGAGFVAGVLTGAHDLHTLVAAGADAVLADVTGLHDVLAERGLLAAARTV</sequence>
<dbReference type="Proteomes" id="UP000033572">
    <property type="component" value="Unassembled WGS sequence"/>
</dbReference>
<feature type="region of interest" description="Disordered" evidence="1">
    <location>
        <begin position="1"/>
        <end position="28"/>
    </location>
</feature>
<dbReference type="GO" id="GO:0005829">
    <property type="term" value="C:cytosol"/>
    <property type="evidence" value="ECO:0007669"/>
    <property type="project" value="TreeGrafter"/>
</dbReference>
<gene>
    <name evidence="2" type="primary">phnX</name>
    <name evidence="2" type="ORF">RN50_01551</name>
</gene>
<evidence type="ECO:0000256" key="1">
    <source>
        <dbReference type="SAM" id="MobiDB-lite"/>
    </source>
</evidence>
<feature type="compositionally biased region" description="Low complexity" evidence="1">
    <location>
        <begin position="8"/>
        <end position="28"/>
    </location>
</feature>
<keyword evidence="2" id="KW-0378">Hydrolase</keyword>
<dbReference type="SFLD" id="SFLDS00003">
    <property type="entry name" value="Haloacid_Dehalogenase"/>
    <property type="match status" value="1"/>
</dbReference>
<dbReference type="PANTHER" id="PTHR43434:SF19">
    <property type="entry name" value="PHOSPHONOACETALDEHYDE HYDROLASE"/>
    <property type="match status" value="1"/>
</dbReference>
<dbReference type="Gene3D" id="3.40.50.1000">
    <property type="entry name" value="HAD superfamily/HAD-like"/>
    <property type="match status" value="1"/>
</dbReference>
<proteinExistence type="predicted"/>
<evidence type="ECO:0000313" key="3">
    <source>
        <dbReference type="Proteomes" id="UP000033572"/>
    </source>
</evidence>